<name>A0A4P8NE48_9CAUD</name>
<accession>A0A4P8NE48</accession>
<dbReference type="Proteomes" id="UP000300340">
    <property type="component" value="Segment"/>
</dbReference>
<dbReference type="KEGG" id="vg:77953359"/>
<reference evidence="1 2" key="1">
    <citation type="submission" date="2019-04" db="EMBL/GenBank/DDBJ databases">
        <title>Characterization and complete genome sequence analysis of a novel Podoviridae phage X14.</title>
        <authorList>
            <person name="Liu Y."/>
        </authorList>
    </citation>
    <scope>NUCLEOTIDE SEQUENCE [LARGE SCALE GENOMIC DNA]</scope>
</reference>
<dbReference type="GeneID" id="77953359"/>
<organism evidence="1 2">
    <name type="scientific">Shewanella phage X14</name>
    <dbReference type="NCBI Taxonomy" id="2576871"/>
    <lineage>
        <taxon>Viruses</taxon>
        <taxon>Duplodnaviria</taxon>
        <taxon>Heunggongvirae</taxon>
        <taxon>Uroviricota</taxon>
        <taxon>Caudoviricetes</taxon>
        <taxon>Bocovirus</taxon>
        <taxon>Bocovirus X14</taxon>
    </lineage>
</organism>
<sequence>MRSYGEIAEVCFQRKGWNIYNLATEYKIWDGYRNKSVYVNTMLELKEEISKFIKEEYHEES</sequence>
<dbReference type="RefSeq" id="YP_010676993.1">
    <property type="nucleotide sequence ID" value="NC_071016.1"/>
</dbReference>
<evidence type="ECO:0000313" key="1">
    <source>
        <dbReference type="EMBL" id="QCQ65290.1"/>
    </source>
</evidence>
<evidence type="ECO:0000313" key="2">
    <source>
        <dbReference type="Proteomes" id="UP000300340"/>
    </source>
</evidence>
<dbReference type="EMBL" id="MK796797">
    <property type="protein sequence ID" value="QCQ65290.1"/>
    <property type="molecule type" value="Genomic_DNA"/>
</dbReference>
<protein>
    <submittedName>
        <fullName evidence="1">Uncharacterized protein</fullName>
    </submittedName>
</protein>
<proteinExistence type="predicted"/>
<keyword evidence="2" id="KW-1185">Reference proteome</keyword>